<dbReference type="Pfam" id="PF03065">
    <property type="entry name" value="Glyco_hydro_57"/>
    <property type="match status" value="1"/>
</dbReference>
<evidence type="ECO:0000259" key="7">
    <source>
        <dbReference type="Pfam" id="PF09210"/>
    </source>
</evidence>
<dbReference type="InterPro" id="IPR028995">
    <property type="entry name" value="Glyco_hydro_57/38_cen_sf"/>
</dbReference>
<feature type="binding site" evidence="4">
    <location>
        <position position="466"/>
    </location>
    <ligand>
        <name>substrate</name>
    </ligand>
</feature>
<dbReference type="PANTHER" id="PTHR41695:SF1">
    <property type="entry name" value="1,4-ALPHA-GLUCAN BRANCHING ENZYME TK1436"/>
    <property type="match status" value="1"/>
</dbReference>
<organism evidence="8 9">
    <name type="scientific">Archangium violaceum Cb vi76</name>
    <dbReference type="NCBI Taxonomy" id="1406225"/>
    <lineage>
        <taxon>Bacteria</taxon>
        <taxon>Pseudomonadati</taxon>
        <taxon>Myxococcota</taxon>
        <taxon>Myxococcia</taxon>
        <taxon>Myxococcales</taxon>
        <taxon>Cystobacterineae</taxon>
        <taxon>Archangiaceae</taxon>
        <taxon>Archangium</taxon>
    </lineage>
</organism>
<evidence type="ECO:0000256" key="5">
    <source>
        <dbReference type="RuleBase" id="RU361196"/>
    </source>
</evidence>
<keyword evidence="8" id="KW-0378">Hydrolase</keyword>
<dbReference type="PANTHER" id="PTHR41695">
    <property type="entry name" value="1,4-ALPHA-GLUCAN BRANCHING ENZYME RV3031-RELATED"/>
    <property type="match status" value="1"/>
</dbReference>
<evidence type="ECO:0000256" key="2">
    <source>
        <dbReference type="ARBA" id="ARBA00023277"/>
    </source>
</evidence>
<dbReference type="EMBL" id="JPMI01000045">
    <property type="protein sequence ID" value="KFA93647.1"/>
    <property type="molecule type" value="Genomic_DNA"/>
</dbReference>
<accession>A0A084SYW2</accession>
<reference evidence="8 9" key="1">
    <citation type="submission" date="2014-07" db="EMBL/GenBank/DDBJ databases">
        <title>Draft Genome Sequence of Gephyronic Acid Producer, Cystobacter violaceus Strain Cb vi76.</title>
        <authorList>
            <person name="Stevens D.C."/>
            <person name="Young J."/>
            <person name="Carmichael R."/>
            <person name="Tan J."/>
            <person name="Taylor R.E."/>
        </authorList>
    </citation>
    <scope>NUCLEOTIDE SEQUENCE [LARGE SCALE GENOMIC DNA]</scope>
    <source>
        <strain evidence="8 9">Cb vi76</strain>
    </source>
</reference>
<dbReference type="Pfam" id="PF09210">
    <property type="entry name" value="BE_C"/>
    <property type="match status" value="1"/>
</dbReference>
<proteinExistence type="inferred from homology"/>
<feature type="domain" description="1,4-alpha-glucan branching enzyme C-terminal" evidence="7">
    <location>
        <begin position="426"/>
        <end position="526"/>
    </location>
</feature>
<feature type="binding site" evidence="4">
    <location>
        <position position="242"/>
    </location>
    <ligand>
        <name>substrate</name>
    </ligand>
</feature>
<comment type="similarity">
    <text evidence="1 5">Belongs to the glycosyl hydrolase 57 family.</text>
</comment>
<evidence type="ECO:0000259" key="6">
    <source>
        <dbReference type="Pfam" id="PF03065"/>
    </source>
</evidence>
<evidence type="ECO:0000256" key="1">
    <source>
        <dbReference type="ARBA" id="ARBA00006821"/>
    </source>
</evidence>
<evidence type="ECO:0000313" key="9">
    <source>
        <dbReference type="Proteomes" id="UP000028547"/>
    </source>
</evidence>
<dbReference type="Gene3D" id="3.20.110.10">
    <property type="entry name" value="Glycoside hydrolase 38, N terminal domain"/>
    <property type="match status" value="1"/>
</dbReference>
<dbReference type="Proteomes" id="UP000028547">
    <property type="component" value="Unassembled WGS sequence"/>
</dbReference>
<feature type="active site" description="Nucleophile" evidence="3">
    <location>
        <position position="190"/>
    </location>
</feature>
<name>A0A084SYW2_9BACT</name>
<dbReference type="AlphaFoldDB" id="A0A084SYW2"/>
<evidence type="ECO:0000256" key="3">
    <source>
        <dbReference type="PIRSR" id="PIRSR640042-1"/>
    </source>
</evidence>
<feature type="binding site" evidence="4">
    <location>
        <position position="259"/>
    </location>
    <ligand>
        <name>substrate</name>
    </ligand>
</feature>
<feature type="active site" description="Proton donor" evidence="3">
    <location>
        <position position="352"/>
    </location>
</feature>
<dbReference type="InterPro" id="IPR004300">
    <property type="entry name" value="Glyco_hydro_57_N"/>
</dbReference>
<dbReference type="GO" id="GO:0005576">
    <property type="term" value="C:extracellular region"/>
    <property type="evidence" value="ECO:0007669"/>
    <property type="project" value="TreeGrafter"/>
</dbReference>
<evidence type="ECO:0000313" key="8">
    <source>
        <dbReference type="EMBL" id="KFA93647.1"/>
    </source>
</evidence>
<keyword evidence="2 5" id="KW-0119">Carbohydrate metabolism</keyword>
<dbReference type="SUPFAM" id="SSF88713">
    <property type="entry name" value="Glycoside hydrolase/deacetylase"/>
    <property type="match status" value="1"/>
</dbReference>
<dbReference type="Gene3D" id="1.20.1430.10">
    <property type="entry name" value="Families 57/38 glycoside transferase, middle domain"/>
    <property type="match status" value="1"/>
</dbReference>
<gene>
    <name evidence="8" type="ORF">Q664_07730</name>
</gene>
<dbReference type="CDD" id="cd10792">
    <property type="entry name" value="GH57N_AmyC_like"/>
    <property type="match status" value="1"/>
</dbReference>
<protein>
    <submittedName>
        <fullName evidence="8">Glycoside hydrolase</fullName>
    </submittedName>
</protein>
<sequence>MSIGSLALVLHAHLPFVRHPEYEDFLEEDWLYEAISETYLPLLLVFDRLAEEGVPYRVTMTLTPTLVTMLRDELLMGRYARKLDQLCELGAREVHRTQNDPVFSRLAHFYRDHFETLRGAFRERYKRDLVSAFRRLQDAGHVEIITCNATHGFLPLMQQTPEAVRAQITVAANHYRQTFGRDAPGIWLAECGYFPGVEKYLAAERIRYFFVDTHALTDATPRPLHGPFAPIYTEAGVAAYARDPESSQQVWSSQHGYPGDPVYREFYRDIGWDLDLDYIRPFIQPTGDRKNTGFKYYRITGKTQDKQPYEPDVARERAALHAGNFLFNREKQFEWLAGKMGGRKPVVVAPYDAELYGHWWFEGPWFLEALIRKVAREQKTFQLVAPSDDLAEHPENQVATPPLSSWGAGGYANMWLDGSNDWIYRHLHHCSRQMVALAKDHPDAPTLMRRALNQAARELLLAQASDWAFIMKTGTMVDYAIRRTQEHILRFQRLHEQIRNGTIDEGWLAHLEGKNNLFPEIDYRVYRPG</sequence>
<dbReference type="RefSeq" id="WP_043391557.1">
    <property type="nucleotide sequence ID" value="NZ_JPMI01000045.1"/>
</dbReference>
<dbReference type="GO" id="GO:0003844">
    <property type="term" value="F:1,4-alpha-glucan branching enzyme activity"/>
    <property type="evidence" value="ECO:0007669"/>
    <property type="project" value="InterPro"/>
</dbReference>
<evidence type="ECO:0000256" key="4">
    <source>
        <dbReference type="PIRSR" id="PIRSR640042-2"/>
    </source>
</evidence>
<dbReference type="SUPFAM" id="SSF88688">
    <property type="entry name" value="Families 57/38 glycoside transferase middle domain"/>
    <property type="match status" value="1"/>
</dbReference>
<feature type="domain" description="Glycoside hydrolase family 57 N-terminal" evidence="6">
    <location>
        <begin position="7"/>
        <end position="398"/>
    </location>
</feature>
<dbReference type="InterPro" id="IPR011330">
    <property type="entry name" value="Glyco_hydro/deAcase_b/a-brl"/>
</dbReference>
<dbReference type="InterPro" id="IPR015293">
    <property type="entry name" value="BE_C"/>
</dbReference>
<dbReference type="InterPro" id="IPR037090">
    <property type="entry name" value="57_glycoside_trans_central"/>
</dbReference>
<dbReference type="InterPro" id="IPR027291">
    <property type="entry name" value="Glyco_hydro_38_N_sf"/>
</dbReference>
<feature type="binding site" evidence="4">
    <location>
        <position position="406"/>
    </location>
    <ligand>
        <name>substrate</name>
    </ligand>
</feature>
<dbReference type="GO" id="GO:0016787">
    <property type="term" value="F:hydrolase activity"/>
    <property type="evidence" value="ECO:0007669"/>
    <property type="project" value="UniProtKB-KW"/>
</dbReference>
<comment type="caution">
    <text evidence="8">The sequence shown here is derived from an EMBL/GenBank/DDBJ whole genome shotgun (WGS) entry which is preliminary data.</text>
</comment>
<dbReference type="InterPro" id="IPR040042">
    <property type="entry name" value="Branching_enz_MT3115-like"/>
</dbReference>
<dbReference type="GO" id="GO:0030979">
    <property type="term" value="P:alpha-glucan biosynthetic process"/>
    <property type="evidence" value="ECO:0007669"/>
    <property type="project" value="InterPro"/>
</dbReference>